<dbReference type="AlphaFoldDB" id="A0A1H6JML2"/>
<feature type="domain" description="GIY-YIG" evidence="1">
    <location>
        <begin position="126"/>
        <end position="190"/>
    </location>
</feature>
<dbReference type="Pfam" id="PF01541">
    <property type="entry name" value="GIY-YIG"/>
    <property type="match status" value="1"/>
</dbReference>
<dbReference type="InterPro" id="IPR000305">
    <property type="entry name" value="GIY-YIG_endonuc"/>
</dbReference>
<keyword evidence="3" id="KW-1185">Reference proteome</keyword>
<sequence length="210" mass="24629">MSLKIKLSLFCIFEVYYITMKIDTKNIVKQSEKFALNIADQISKITVKPFCEVSFHSLEFRDRTTVKKHIDKIPKNNNPLIYILQVQSPKKLKRLIECFEDYHSENKLKAKNKDRVNLSKYNRTSSDILYVGSSTTNFKTRIKNHLGTEGTRTYSLHLCKWDNNLDYSVKISAYEVISESEEVVERFIVEILEQQFWDKLSPIFGKRSGL</sequence>
<evidence type="ECO:0000313" key="2">
    <source>
        <dbReference type="EMBL" id="SEH63652.1"/>
    </source>
</evidence>
<evidence type="ECO:0000313" key="3">
    <source>
        <dbReference type="Proteomes" id="UP000199634"/>
    </source>
</evidence>
<gene>
    <name evidence="2" type="ORF">SAMN02927937_00612</name>
</gene>
<accession>A0A1H6JML2</accession>
<evidence type="ECO:0000259" key="1">
    <source>
        <dbReference type="Pfam" id="PF01541"/>
    </source>
</evidence>
<dbReference type="STRING" id="1159016.SAMN02927937_00612"/>
<organism evidence="2 3">
    <name type="scientific">Paenimyroides marinum</name>
    <dbReference type="NCBI Taxonomy" id="1159016"/>
    <lineage>
        <taxon>Bacteria</taxon>
        <taxon>Pseudomonadati</taxon>
        <taxon>Bacteroidota</taxon>
        <taxon>Flavobacteriia</taxon>
        <taxon>Flavobacteriales</taxon>
        <taxon>Flavobacteriaceae</taxon>
        <taxon>Paenimyroides</taxon>
    </lineage>
</organism>
<protein>
    <submittedName>
        <fullName evidence="2">GIY-YIG catalytic domain-containing protein</fullName>
    </submittedName>
</protein>
<name>A0A1H6JML2_9FLAO</name>
<dbReference type="EMBL" id="FNXE01000005">
    <property type="protein sequence ID" value="SEH63652.1"/>
    <property type="molecule type" value="Genomic_DNA"/>
</dbReference>
<proteinExistence type="predicted"/>
<dbReference type="Proteomes" id="UP000199634">
    <property type="component" value="Unassembled WGS sequence"/>
</dbReference>
<reference evidence="2 3" key="1">
    <citation type="submission" date="2016-10" db="EMBL/GenBank/DDBJ databases">
        <authorList>
            <person name="de Groot N.N."/>
        </authorList>
    </citation>
    <scope>NUCLEOTIDE SEQUENCE [LARGE SCALE GENOMIC DNA]</scope>
    <source>
        <strain evidence="2 3">CGMCC 1.10825</strain>
    </source>
</reference>